<dbReference type="CDD" id="cd00093">
    <property type="entry name" value="HTH_XRE"/>
    <property type="match status" value="1"/>
</dbReference>
<dbReference type="EMBL" id="BJUG01000015">
    <property type="protein sequence ID" value="GEK38065.1"/>
    <property type="molecule type" value="Genomic_DNA"/>
</dbReference>
<dbReference type="PATRIC" id="fig|417368.6.peg.891"/>
<dbReference type="SUPFAM" id="SSF47413">
    <property type="entry name" value="lambda repressor-like DNA-binding domains"/>
    <property type="match status" value="1"/>
</dbReference>
<dbReference type="RefSeq" id="WP_067483624.1">
    <property type="nucleotide sequence ID" value="NZ_BJUG01000015.1"/>
</dbReference>
<feature type="domain" description="HTH cro/C1-type" evidence="1">
    <location>
        <begin position="4"/>
        <end position="58"/>
    </location>
</feature>
<sequence>MNNLRKLRLEHQLTIRELADILVCDFSLYSKYERDERSIPIKYLVILSDFYDTNSDFLLGRTDYPKKLPSSKEPSEYDRT</sequence>
<evidence type="ECO:0000313" key="4">
    <source>
        <dbReference type="Proteomes" id="UP000078516"/>
    </source>
</evidence>
<dbReference type="PROSITE" id="PS50943">
    <property type="entry name" value="HTH_CROC1"/>
    <property type="match status" value="1"/>
</dbReference>
<dbReference type="GO" id="GO:0003677">
    <property type="term" value="F:DNA binding"/>
    <property type="evidence" value="ECO:0007669"/>
    <property type="project" value="InterPro"/>
</dbReference>
<evidence type="ECO:0000313" key="3">
    <source>
        <dbReference type="EMBL" id="OAQ55856.1"/>
    </source>
</evidence>
<evidence type="ECO:0000313" key="5">
    <source>
        <dbReference type="Proteomes" id="UP000321361"/>
    </source>
</evidence>
<accession>A0A179ERI0</accession>
<dbReference type="Pfam" id="PF01381">
    <property type="entry name" value="HTH_3"/>
    <property type="match status" value="1"/>
</dbReference>
<dbReference type="Proteomes" id="UP000321361">
    <property type="component" value="Unassembled WGS sequence"/>
</dbReference>
<proteinExistence type="predicted"/>
<organism evidence="3 4">
    <name type="scientific">Enterococcus thailandicus</name>
    <dbReference type="NCBI Taxonomy" id="417368"/>
    <lineage>
        <taxon>Bacteria</taxon>
        <taxon>Bacillati</taxon>
        <taxon>Bacillota</taxon>
        <taxon>Bacilli</taxon>
        <taxon>Lactobacillales</taxon>
        <taxon>Enterococcaceae</taxon>
        <taxon>Enterococcus</taxon>
    </lineage>
</organism>
<name>A0A179ERI0_ENTTH</name>
<keyword evidence="4" id="KW-1185">Reference proteome</keyword>
<dbReference type="EMBL" id="LWMN01000012">
    <property type="protein sequence ID" value="OAQ55856.1"/>
    <property type="molecule type" value="Genomic_DNA"/>
</dbReference>
<protein>
    <submittedName>
        <fullName evidence="2">Transcriptional regulator</fullName>
    </submittedName>
</protein>
<reference evidence="3 4" key="1">
    <citation type="submission" date="2016-04" db="EMBL/GenBank/DDBJ databases">
        <title>Draft genome of an Enterococcus thailandicus strain isolated from bovine feces.</title>
        <authorList>
            <person name="Beukers A.G."/>
            <person name="Zaheer R."/>
            <person name="Goji N."/>
            <person name="Cook S.R."/>
            <person name="Amoako K."/>
            <person name="Chaves A.V."/>
            <person name="Ward M.P."/>
            <person name="Mcallister T.A."/>
        </authorList>
    </citation>
    <scope>NUCLEOTIDE SEQUENCE [LARGE SCALE GENOMIC DNA]</scope>
    <source>
        <strain evidence="3 4">F0711D 46</strain>
    </source>
</reference>
<dbReference type="InterPro" id="IPR010982">
    <property type="entry name" value="Lambda_DNA-bd_dom_sf"/>
</dbReference>
<reference evidence="2 5" key="2">
    <citation type="submission" date="2019-07" db="EMBL/GenBank/DDBJ databases">
        <title>Whole genome shotgun sequence of Enterococcus thailandicus NBRC 101867.</title>
        <authorList>
            <person name="Hosoyama A."/>
            <person name="Uohara A."/>
            <person name="Ohji S."/>
            <person name="Ichikawa N."/>
        </authorList>
    </citation>
    <scope>NUCLEOTIDE SEQUENCE [LARGE SCALE GENOMIC DNA]</scope>
    <source>
        <strain evidence="2 5">NBRC 101867</strain>
    </source>
</reference>
<dbReference type="SMART" id="SM00530">
    <property type="entry name" value="HTH_XRE"/>
    <property type="match status" value="1"/>
</dbReference>
<dbReference type="AlphaFoldDB" id="A0A179ERI0"/>
<dbReference type="Gene3D" id="1.10.260.40">
    <property type="entry name" value="lambda repressor-like DNA-binding domains"/>
    <property type="match status" value="1"/>
</dbReference>
<evidence type="ECO:0000313" key="2">
    <source>
        <dbReference type="EMBL" id="GEK38065.1"/>
    </source>
</evidence>
<dbReference type="InterPro" id="IPR001387">
    <property type="entry name" value="Cro/C1-type_HTH"/>
</dbReference>
<dbReference type="Proteomes" id="UP000078516">
    <property type="component" value="Unassembled WGS sequence"/>
</dbReference>
<gene>
    <name evidence="3" type="ORF">A6E74_07265</name>
    <name evidence="2" type="ORF">ETH01_23520</name>
</gene>
<evidence type="ECO:0000259" key="1">
    <source>
        <dbReference type="PROSITE" id="PS50943"/>
    </source>
</evidence>
<comment type="caution">
    <text evidence="3">The sequence shown here is derived from an EMBL/GenBank/DDBJ whole genome shotgun (WGS) entry which is preliminary data.</text>
</comment>